<feature type="transmembrane region" description="Helical" evidence="8">
    <location>
        <begin position="138"/>
        <end position="160"/>
    </location>
</feature>
<evidence type="ECO:0000256" key="8">
    <source>
        <dbReference type="SAM" id="Phobius"/>
    </source>
</evidence>
<dbReference type="RefSeq" id="WP_272460501.1">
    <property type="nucleotide sequence ID" value="NZ_JAPFQL010000003.1"/>
</dbReference>
<feature type="transmembrane region" description="Helical" evidence="8">
    <location>
        <begin position="520"/>
        <end position="542"/>
    </location>
</feature>
<feature type="transmembrane region" description="Helical" evidence="8">
    <location>
        <begin position="97"/>
        <end position="118"/>
    </location>
</feature>
<evidence type="ECO:0000256" key="2">
    <source>
        <dbReference type="ARBA" id="ARBA00022475"/>
    </source>
</evidence>
<evidence type="ECO:0000313" key="10">
    <source>
        <dbReference type="Proteomes" id="UP001150259"/>
    </source>
</evidence>
<dbReference type="InterPro" id="IPR004268">
    <property type="entry name" value="MurJ"/>
</dbReference>
<feature type="transmembrane region" description="Helical" evidence="8">
    <location>
        <begin position="167"/>
        <end position="188"/>
    </location>
</feature>
<name>A0ABT5GD13_9MICO</name>
<reference evidence="9 10" key="1">
    <citation type="submission" date="2022-11" db="EMBL/GenBank/DDBJ databases">
        <title>Anaerobic phenanthrene biodegradation by a DNRA strain PheN6.</title>
        <authorList>
            <person name="Zhang Z."/>
        </authorList>
    </citation>
    <scope>NUCLEOTIDE SEQUENCE [LARGE SCALE GENOMIC DNA]</scope>
    <source>
        <strain evidence="9 10">PheN6</strain>
    </source>
</reference>
<keyword evidence="3 8" id="KW-0812">Transmembrane</keyword>
<sequence>MRGEPAPGSSPVRSVVAAAGSIAAITVVARVVGFGRWFAFSHSVGATCVGSVYQSVNAVPNVIFEIAAGGVLAAVAVPLVAGALAQGNRARADETASALLTWALVVLLPLGVIVLLAARPIAATLLGTGCSDEVALGTQFLEVFAIQLPLYGIAIVVGGVLQAHRRFVASALAPLVSSLVVIATYLLYRAAVPEPAAAIAAVPSEGVRILAVGTTLGVAAMAITVVAPLRSVGVRLRPLLRFPAGTGNRVRSLALAGLLGVAGQQLATLVVIRLANDRGGVGTLNVFLYAQAVTLLPYAVLAVPLATAAFPGLAHAVAVAPPRPTGGRRRGPGLGPEGHTTLRHSWFGVLAVGIAGAGILVAVAGPVGSFFTHLDAGGSATASAATLAAMAGALVAFAPTVPALGAIALLSRACYLGEKAVLAGALIGVAWLATTVLPLVLLDPAESDGPASLRVLALGSSVGLSCGAAALAVLVGREWGRSVLAVPARPLLAVVVGAVAAGSVGWFAGERFASQDLLAALGLATAVGVGSAIVLTLVAWAVDPSLPRRLRTLRSPAPSTPGGQE</sequence>
<evidence type="ECO:0000256" key="7">
    <source>
        <dbReference type="ARBA" id="ARBA00023136"/>
    </source>
</evidence>
<comment type="caution">
    <text evidence="9">The sequence shown here is derived from an EMBL/GenBank/DDBJ whole genome shotgun (WGS) entry which is preliminary data.</text>
</comment>
<feature type="transmembrane region" description="Helical" evidence="8">
    <location>
        <begin position="421"/>
        <end position="441"/>
    </location>
</feature>
<keyword evidence="10" id="KW-1185">Reference proteome</keyword>
<feature type="transmembrane region" description="Helical" evidence="8">
    <location>
        <begin position="208"/>
        <end position="232"/>
    </location>
</feature>
<feature type="transmembrane region" description="Helical" evidence="8">
    <location>
        <begin position="387"/>
        <end position="409"/>
    </location>
</feature>
<feature type="transmembrane region" description="Helical" evidence="8">
    <location>
        <begin position="453"/>
        <end position="476"/>
    </location>
</feature>
<protein>
    <submittedName>
        <fullName evidence="9">MATE family efflux transporter</fullName>
    </submittedName>
</protein>
<evidence type="ECO:0000256" key="4">
    <source>
        <dbReference type="ARBA" id="ARBA00022960"/>
    </source>
</evidence>
<dbReference type="PANTHER" id="PTHR47019:SF1">
    <property type="entry name" value="LIPID II FLIPPASE MURJ"/>
    <property type="match status" value="1"/>
</dbReference>
<evidence type="ECO:0000313" key="9">
    <source>
        <dbReference type="EMBL" id="MDC5695957.1"/>
    </source>
</evidence>
<evidence type="ECO:0000256" key="3">
    <source>
        <dbReference type="ARBA" id="ARBA00022692"/>
    </source>
</evidence>
<dbReference type="Pfam" id="PF03023">
    <property type="entry name" value="MurJ"/>
    <property type="match status" value="1"/>
</dbReference>
<feature type="transmembrane region" description="Helical" evidence="8">
    <location>
        <begin position="346"/>
        <end position="367"/>
    </location>
</feature>
<gene>
    <name evidence="9" type="ORF">OO014_01700</name>
</gene>
<dbReference type="InterPro" id="IPR051050">
    <property type="entry name" value="Lipid_II_flippase_MurJ/MviN"/>
</dbReference>
<comment type="subcellular location">
    <subcellularLocation>
        <location evidence="1">Cell membrane</location>
        <topology evidence="1">Multi-pass membrane protein</topology>
    </subcellularLocation>
</comment>
<accession>A0ABT5GD13</accession>
<proteinExistence type="predicted"/>
<feature type="transmembrane region" description="Helical" evidence="8">
    <location>
        <begin position="62"/>
        <end position="85"/>
    </location>
</feature>
<evidence type="ECO:0000256" key="5">
    <source>
        <dbReference type="ARBA" id="ARBA00022984"/>
    </source>
</evidence>
<keyword evidence="7 8" id="KW-0472">Membrane</keyword>
<dbReference type="PANTHER" id="PTHR47019">
    <property type="entry name" value="LIPID II FLIPPASE MURJ"/>
    <property type="match status" value="1"/>
</dbReference>
<keyword evidence="2" id="KW-1003">Cell membrane</keyword>
<feature type="transmembrane region" description="Helical" evidence="8">
    <location>
        <begin position="253"/>
        <end position="275"/>
    </location>
</feature>
<evidence type="ECO:0000256" key="1">
    <source>
        <dbReference type="ARBA" id="ARBA00004651"/>
    </source>
</evidence>
<dbReference type="PRINTS" id="PR01806">
    <property type="entry name" value="VIRFACTRMVIN"/>
</dbReference>
<feature type="transmembrane region" description="Helical" evidence="8">
    <location>
        <begin position="295"/>
        <end position="320"/>
    </location>
</feature>
<evidence type="ECO:0000256" key="6">
    <source>
        <dbReference type="ARBA" id="ARBA00022989"/>
    </source>
</evidence>
<keyword evidence="5" id="KW-0573">Peptidoglycan synthesis</keyword>
<feature type="transmembrane region" description="Helical" evidence="8">
    <location>
        <begin position="488"/>
        <end position="508"/>
    </location>
</feature>
<keyword evidence="6 8" id="KW-1133">Transmembrane helix</keyword>
<organism evidence="9 10">
    <name type="scientific">Intrasporangium calvum</name>
    <dbReference type="NCBI Taxonomy" id="53358"/>
    <lineage>
        <taxon>Bacteria</taxon>
        <taxon>Bacillati</taxon>
        <taxon>Actinomycetota</taxon>
        <taxon>Actinomycetes</taxon>
        <taxon>Micrococcales</taxon>
        <taxon>Intrasporangiaceae</taxon>
        <taxon>Intrasporangium</taxon>
    </lineage>
</organism>
<dbReference type="EMBL" id="JAPFQL010000003">
    <property type="protein sequence ID" value="MDC5695957.1"/>
    <property type="molecule type" value="Genomic_DNA"/>
</dbReference>
<feature type="transmembrane region" description="Helical" evidence="8">
    <location>
        <begin position="12"/>
        <end position="32"/>
    </location>
</feature>
<dbReference type="Proteomes" id="UP001150259">
    <property type="component" value="Unassembled WGS sequence"/>
</dbReference>
<keyword evidence="4" id="KW-0133">Cell shape</keyword>